<dbReference type="RefSeq" id="WP_152190090.1">
    <property type="nucleotide sequence ID" value="NZ_WFKI01000020.1"/>
</dbReference>
<dbReference type="Pfam" id="PF10370">
    <property type="entry name" value="Rv2993c-like_N"/>
    <property type="match status" value="1"/>
</dbReference>
<dbReference type="InterPro" id="IPR051121">
    <property type="entry name" value="FAH"/>
</dbReference>
<feature type="domain" description="Rv2993c-like N-terminal" evidence="4">
    <location>
        <begin position="22"/>
        <end position="70"/>
    </location>
</feature>
<evidence type="ECO:0000313" key="8">
    <source>
        <dbReference type="Proteomes" id="UP000472839"/>
    </source>
</evidence>
<dbReference type="GO" id="GO:0044281">
    <property type="term" value="P:small molecule metabolic process"/>
    <property type="evidence" value="ECO:0007669"/>
    <property type="project" value="UniProtKB-ARBA"/>
</dbReference>
<protein>
    <submittedName>
        <fullName evidence="5">DUF2437 domain-containing protein</fullName>
    </submittedName>
</protein>
<evidence type="ECO:0000256" key="2">
    <source>
        <dbReference type="ARBA" id="ARBA00022723"/>
    </source>
</evidence>
<gene>
    <name evidence="6" type="ORF">GBG18_08195</name>
    <name evidence="5" type="ORF">GBG19_09075</name>
</gene>
<keyword evidence="2" id="KW-0479">Metal-binding</keyword>
<name>A0A6L4WRW9_9BACT</name>
<dbReference type="Gene3D" id="3.90.850.10">
    <property type="entry name" value="Fumarylacetoacetase-like, C-terminal domain"/>
    <property type="match status" value="1"/>
</dbReference>
<evidence type="ECO:0000313" key="6">
    <source>
        <dbReference type="EMBL" id="KAB7890708.1"/>
    </source>
</evidence>
<proteinExistence type="inferred from homology"/>
<dbReference type="GO" id="GO:0046872">
    <property type="term" value="F:metal ion binding"/>
    <property type="evidence" value="ECO:0007669"/>
    <property type="project" value="UniProtKB-KW"/>
</dbReference>
<evidence type="ECO:0000313" key="5">
    <source>
        <dbReference type="EMBL" id="KAB7888525.1"/>
    </source>
</evidence>
<accession>A0A6L4WRW9</accession>
<reference evidence="7 8" key="1">
    <citation type="submission" date="2019-10" db="EMBL/GenBank/DDBJ databases">
        <title>Poseidonibacter ostreae sp. nov., isolated from the gut of the Ostrea denselamellosa.</title>
        <authorList>
            <person name="Choi A."/>
        </authorList>
    </citation>
    <scope>NUCLEOTIDE SEQUENCE [LARGE SCALE GENOMIC DNA]</scope>
    <source>
        <strain evidence="5 8">SJOD-M-33</strain>
        <strain evidence="6 7">SJOD-M-5</strain>
    </source>
</reference>
<dbReference type="Pfam" id="PF01557">
    <property type="entry name" value="FAA_hydrolase"/>
    <property type="match status" value="1"/>
</dbReference>
<evidence type="ECO:0000259" key="4">
    <source>
        <dbReference type="Pfam" id="PF10370"/>
    </source>
</evidence>
<dbReference type="SUPFAM" id="SSF56529">
    <property type="entry name" value="FAH"/>
    <property type="match status" value="1"/>
</dbReference>
<dbReference type="EMBL" id="WFKJ01000022">
    <property type="protein sequence ID" value="KAB7890708.1"/>
    <property type="molecule type" value="Genomic_DNA"/>
</dbReference>
<dbReference type="EMBL" id="WFKK01000024">
    <property type="protein sequence ID" value="KAB7888525.1"/>
    <property type="molecule type" value="Genomic_DNA"/>
</dbReference>
<comment type="similarity">
    <text evidence="1">Belongs to the FAH family.</text>
</comment>
<comment type="caution">
    <text evidence="5">The sequence shown here is derived from an EMBL/GenBank/DDBJ whole genome shotgun (WGS) entry which is preliminary data.</text>
</comment>
<dbReference type="GO" id="GO:0003824">
    <property type="term" value="F:catalytic activity"/>
    <property type="evidence" value="ECO:0007669"/>
    <property type="project" value="InterPro"/>
</dbReference>
<keyword evidence="7" id="KW-1185">Reference proteome</keyword>
<feature type="domain" description="Fumarylacetoacetase-like C-terminal" evidence="3">
    <location>
        <begin position="76"/>
        <end position="266"/>
    </location>
</feature>
<dbReference type="Proteomes" id="UP000461010">
    <property type="component" value="Unassembled WGS sequence"/>
</dbReference>
<dbReference type="InterPro" id="IPR018833">
    <property type="entry name" value="Rv2993c-like_N"/>
</dbReference>
<evidence type="ECO:0000313" key="7">
    <source>
        <dbReference type="Proteomes" id="UP000461010"/>
    </source>
</evidence>
<organism evidence="5 8">
    <name type="scientific">Poseidonibacter ostreae</name>
    <dbReference type="NCBI Taxonomy" id="2654171"/>
    <lineage>
        <taxon>Bacteria</taxon>
        <taxon>Pseudomonadati</taxon>
        <taxon>Campylobacterota</taxon>
        <taxon>Epsilonproteobacteria</taxon>
        <taxon>Campylobacterales</taxon>
        <taxon>Arcobacteraceae</taxon>
        <taxon>Poseidonibacter</taxon>
    </lineage>
</organism>
<dbReference type="Proteomes" id="UP000472839">
    <property type="component" value="Unassembled WGS sequence"/>
</dbReference>
<dbReference type="PANTHER" id="PTHR42796:SF4">
    <property type="entry name" value="FUMARYLACETOACETATE HYDROLASE DOMAIN-CONTAINING PROTEIN 2A"/>
    <property type="match status" value="1"/>
</dbReference>
<dbReference type="InterPro" id="IPR036663">
    <property type="entry name" value="Fumarylacetoacetase_C_sf"/>
</dbReference>
<dbReference type="PANTHER" id="PTHR42796">
    <property type="entry name" value="FUMARYLACETOACETATE HYDROLASE DOMAIN-CONTAINING PROTEIN 2A-RELATED"/>
    <property type="match status" value="1"/>
</dbReference>
<evidence type="ECO:0000256" key="1">
    <source>
        <dbReference type="ARBA" id="ARBA00010211"/>
    </source>
</evidence>
<sequence>MKPLPLFLLFFLSLNFFAKEIHIARFEYKNEIYYGQINNDYIQALDSNIYKSLKPVGEKIPINKVKFLLPTKAQNVFAVGMNFASHLSSASNMPPPLFFKSPSSLILSEETIVLPKDSTNVHFEGELVLVIGKKAKNVSIKDAKDYIFGVTVGNDLTERNWQGSDLQWMRAKASDGFGPIGSTIALGVDYNNLLLTTKLNGKIVQQENTKYMIHKPSKVVSYLSQYFTLMPGDLIYMGTPGRTQSLSNKDIVSVEIEKVGKVTNRISTK</sequence>
<dbReference type="InterPro" id="IPR011234">
    <property type="entry name" value="Fumarylacetoacetase-like_C"/>
</dbReference>
<evidence type="ECO:0000259" key="3">
    <source>
        <dbReference type="Pfam" id="PF01557"/>
    </source>
</evidence>
<dbReference type="AlphaFoldDB" id="A0A6L4WRW9"/>